<reference evidence="2 3" key="1">
    <citation type="journal article" date="2019" name="Genome Biol. Evol.">
        <title>Day and night: Metabolic profiles and evolutionary relationships of six axenic non-marine cyanobacteria.</title>
        <authorList>
            <person name="Will S.E."/>
            <person name="Henke P."/>
            <person name="Boedeker C."/>
            <person name="Huang S."/>
            <person name="Brinkmann H."/>
            <person name="Rohde M."/>
            <person name="Jarek M."/>
            <person name="Friedl T."/>
            <person name="Seufert S."/>
            <person name="Schumacher M."/>
            <person name="Overmann J."/>
            <person name="Neumann-Schaal M."/>
            <person name="Petersen J."/>
        </authorList>
    </citation>
    <scope>NUCLEOTIDE SEQUENCE [LARGE SCALE GENOMIC DNA]</scope>
    <source>
        <strain evidence="2 3">PCC 6912</strain>
    </source>
</reference>
<keyword evidence="1" id="KW-1133">Transmembrane helix</keyword>
<keyword evidence="3" id="KW-1185">Reference proteome</keyword>
<keyword evidence="1" id="KW-0812">Transmembrane</keyword>
<gene>
    <name evidence="2" type="ORF">PCC6912_39700</name>
</gene>
<feature type="transmembrane region" description="Helical" evidence="1">
    <location>
        <begin position="6"/>
        <end position="31"/>
    </location>
</feature>
<dbReference type="Proteomes" id="UP000268857">
    <property type="component" value="Unassembled WGS sequence"/>
</dbReference>
<dbReference type="EMBL" id="RSCJ01000018">
    <property type="protein sequence ID" value="RUR77011.1"/>
    <property type="molecule type" value="Genomic_DNA"/>
</dbReference>
<proteinExistence type="predicted"/>
<keyword evidence="1" id="KW-0472">Membrane</keyword>
<dbReference type="STRING" id="211165.GCA_000317285_01759"/>
<name>A0A3S0ZIX4_CHLFR</name>
<evidence type="ECO:0000313" key="3">
    <source>
        <dbReference type="Proteomes" id="UP000268857"/>
    </source>
</evidence>
<dbReference type="RefSeq" id="WP_016879410.1">
    <property type="nucleotide sequence ID" value="NZ_AJLN01000059.1"/>
</dbReference>
<evidence type="ECO:0000313" key="2">
    <source>
        <dbReference type="EMBL" id="RUR77011.1"/>
    </source>
</evidence>
<accession>A0A3S0ZIX4</accession>
<sequence>MTDFYLLVNFVVSLLGINTFLIILFLSVVAVDSSKLEELSYTAQVVDKWHKNQCTSVFDREDNYVGESCDNAYTLVLVYENHREELSVSGERFKSLLAGNTIDYSYTIGRLGFKRKVKITPHQEN</sequence>
<comment type="caution">
    <text evidence="2">The sequence shown here is derived from an EMBL/GenBank/DDBJ whole genome shotgun (WGS) entry which is preliminary data.</text>
</comment>
<dbReference type="AlphaFoldDB" id="A0A3S0ZIX4"/>
<protein>
    <submittedName>
        <fullName evidence="2">Uncharacterized protein</fullName>
    </submittedName>
</protein>
<organism evidence="2 3">
    <name type="scientific">Chlorogloeopsis fritschii PCC 6912</name>
    <dbReference type="NCBI Taxonomy" id="211165"/>
    <lineage>
        <taxon>Bacteria</taxon>
        <taxon>Bacillati</taxon>
        <taxon>Cyanobacteriota</taxon>
        <taxon>Cyanophyceae</taxon>
        <taxon>Nostocales</taxon>
        <taxon>Chlorogloeopsidaceae</taxon>
        <taxon>Chlorogloeopsis</taxon>
    </lineage>
</organism>
<evidence type="ECO:0000256" key="1">
    <source>
        <dbReference type="SAM" id="Phobius"/>
    </source>
</evidence>